<evidence type="ECO:0000256" key="1">
    <source>
        <dbReference type="ARBA" id="ARBA00023015"/>
    </source>
</evidence>
<dbReference type="Gene3D" id="3.40.50.2300">
    <property type="match status" value="2"/>
</dbReference>
<dbReference type="PROSITE" id="PS50932">
    <property type="entry name" value="HTH_LACI_2"/>
    <property type="match status" value="1"/>
</dbReference>
<dbReference type="PANTHER" id="PTHR30146:SF109">
    <property type="entry name" value="HTH-TYPE TRANSCRIPTIONAL REGULATOR GALS"/>
    <property type="match status" value="1"/>
</dbReference>
<dbReference type="PROSITE" id="PS00356">
    <property type="entry name" value="HTH_LACI_1"/>
    <property type="match status" value="1"/>
</dbReference>
<dbReference type="Proteomes" id="UP000199103">
    <property type="component" value="Chromosome I"/>
</dbReference>
<evidence type="ECO:0000313" key="5">
    <source>
        <dbReference type="EMBL" id="SDT11585.1"/>
    </source>
</evidence>
<proteinExistence type="predicted"/>
<keyword evidence="6" id="KW-1185">Reference proteome</keyword>
<protein>
    <submittedName>
        <fullName evidence="5">DNA-binding transcriptional regulator, LacI/PurR family</fullName>
    </submittedName>
</protein>
<dbReference type="GO" id="GO:0000976">
    <property type="term" value="F:transcription cis-regulatory region binding"/>
    <property type="evidence" value="ECO:0007669"/>
    <property type="project" value="TreeGrafter"/>
</dbReference>
<dbReference type="Gene3D" id="1.10.260.40">
    <property type="entry name" value="lambda repressor-like DNA-binding domains"/>
    <property type="match status" value="1"/>
</dbReference>
<keyword evidence="1" id="KW-0805">Transcription regulation</keyword>
<name>A0A1H1XQT8_9ACTN</name>
<dbReference type="SUPFAM" id="SSF47413">
    <property type="entry name" value="lambda repressor-like DNA-binding domains"/>
    <property type="match status" value="1"/>
</dbReference>
<organism evidence="5 6">
    <name type="scientific">Microlunatus soli</name>
    <dbReference type="NCBI Taxonomy" id="630515"/>
    <lineage>
        <taxon>Bacteria</taxon>
        <taxon>Bacillati</taxon>
        <taxon>Actinomycetota</taxon>
        <taxon>Actinomycetes</taxon>
        <taxon>Propionibacteriales</taxon>
        <taxon>Propionibacteriaceae</taxon>
        <taxon>Microlunatus</taxon>
    </lineage>
</organism>
<dbReference type="RefSeq" id="WP_091527348.1">
    <property type="nucleotide sequence ID" value="NZ_LT629772.1"/>
</dbReference>
<accession>A0A1H1XQT8</accession>
<evidence type="ECO:0000256" key="2">
    <source>
        <dbReference type="ARBA" id="ARBA00023125"/>
    </source>
</evidence>
<dbReference type="PANTHER" id="PTHR30146">
    <property type="entry name" value="LACI-RELATED TRANSCRIPTIONAL REPRESSOR"/>
    <property type="match status" value="1"/>
</dbReference>
<sequence length="342" mass="36946">MTTMREVADRAGVSIATVSFVLNDTKPVTPATRERIETAMAELGFRRNAMARALASRRSHLLALAYPALEHKLGSTGMEFVTGAAAAAREMEYHLVLWPVSNDATELGELVADGLADGVLLMEVLLDDPRIEVLQRAGLPFSLIGRTADPDALDYVDIDFDQTMTIALDHLQELGHQRIALLQEGPLQRLLQSYGPKRRTRQAFRRMTRHRGLDVVVLDCPPTVGGGRQAVTRLVAEHPDLTAIMVQNEHAAAGVVSGLQSVGVAVPRDMSVLSFLTSPDMAMMSDPELTMLRAPGTALGDLGVRRLIDLVEAKPRPTEPAAPQLIPCELVAGETTAAAPSR</sequence>
<dbReference type="GO" id="GO:0003700">
    <property type="term" value="F:DNA-binding transcription factor activity"/>
    <property type="evidence" value="ECO:0007669"/>
    <property type="project" value="TreeGrafter"/>
</dbReference>
<dbReference type="Pfam" id="PF13377">
    <property type="entry name" value="Peripla_BP_3"/>
    <property type="match status" value="1"/>
</dbReference>
<keyword evidence="3" id="KW-0804">Transcription</keyword>
<evidence type="ECO:0000313" key="6">
    <source>
        <dbReference type="Proteomes" id="UP000199103"/>
    </source>
</evidence>
<dbReference type="Pfam" id="PF00356">
    <property type="entry name" value="LacI"/>
    <property type="match status" value="1"/>
</dbReference>
<dbReference type="InterPro" id="IPR010982">
    <property type="entry name" value="Lambda_DNA-bd_dom_sf"/>
</dbReference>
<dbReference type="CDD" id="cd01392">
    <property type="entry name" value="HTH_LacI"/>
    <property type="match status" value="1"/>
</dbReference>
<evidence type="ECO:0000259" key="4">
    <source>
        <dbReference type="PROSITE" id="PS50932"/>
    </source>
</evidence>
<dbReference type="InterPro" id="IPR000843">
    <property type="entry name" value="HTH_LacI"/>
</dbReference>
<dbReference type="SMART" id="SM00354">
    <property type="entry name" value="HTH_LACI"/>
    <property type="match status" value="1"/>
</dbReference>
<gene>
    <name evidence="5" type="ORF">SAMN04489812_4199</name>
</gene>
<reference evidence="5 6" key="1">
    <citation type="submission" date="2016-10" db="EMBL/GenBank/DDBJ databases">
        <authorList>
            <person name="de Groot N.N."/>
        </authorList>
    </citation>
    <scope>NUCLEOTIDE SEQUENCE [LARGE SCALE GENOMIC DNA]</scope>
    <source>
        <strain evidence="5 6">DSM 21800</strain>
    </source>
</reference>
<dbReference type="STRING" id="630515.SAMN04489812_4199"/>
<dbReference type="InterPro" id="IPR046335">
    <property type="entry name" value="LacI/GalR-like_sensor"/>
</dbReference>
<evidence type="ECO:0000256" key="3">
    <source>
        <dbReference type="ARBA" id="ARBA00023163"/>
    </source>
</evidence>
<dbReference type="AlphaFoldDB" id="A0A1H1XQT8"/>
<keyword evidence="2 5" id="KW-0238">DNA-binding</keyword>
<dbReference type="InterPro" id="IPR028082">
    <property type="entry name" value="Peripla_BP_I"/>
</dbReference>
<dbReference type="SUPFAM" id="SSF53822">
    <property type="entry name" value="Periplasmic binding protein-like I"/>
    <property type="match status" value="1"/>
</dbReference>
<feature type="domain" description="HTH lacI-type" evidence="4">
    <location>
        <begin position="2"/>
        <end position="56"/>
    </location>
</feature>
<dbReference type="OrthoDB" id="252678at2"/>
<dbReference type="EMBL" id="LT629772">
    <property type="protein sequence ID" value="SDT11585.1"/>
    <property type="molecule type" value="Genomic_DNA"/>
</dbReference>